<dbReference type="AlphaFoldDB" id="A0A0J9VMR5"/>
<feature type="region of interest" description="Disordered" evidence="13">
    <location>
        <begin position="335"/>
        <end position="565"/>
    </location>
</feature>
<dbReference type="PROSITE" id="PS51479">
    <property type="entry name" value="ZF_RTR1"/>
    <property type="match status" value="1"/>
</dbReference>
<sequence length="1039" mass="115829">MNGQVRKKKNLLEREAKLNHLAKIFHRKLETLLIYIRVPNKKQEKLFFDDFFNVEEVSAYINTVEEGQQCAERRAEQRVEGRADQRADRACSGESLNLNAENEIKSNKDIFIKNLLIFLNNLIALYFSKSNLIDVCINRRSFNKCGFYACDNVFLNDPKKGKYKIDAKSRSIYLREYYDLFCSASCMNYNLHLLREIAKNGKNGTTAKGGGTEVGGGVGRNNLKTKCQLIYIMFLTFFPIFKFHDINVLLNNLEFVRIQNNRIFLEPGGGGLDGKDKGEAGHPEGRKATKGDEKGCTVRAVEGDEKGCTVRAVEGEVKQRTRQLRKTLFPVIVEKREGGEDSEGEGVAEEGVAEEGVAEEGVAEEGVAEEGVAEEGVAEEEVTEEEATEETTEEATEEEATEVSPTGSSPSGPDEKKLMILPLRESFRRYVAVNPEEEKNSNEEADSCPKRERGKANKSKSVRFNEDVQTYEYFKDERVDVYSVARTSMEATQGGDSLPGEEEDRRKDHPGVSPEGGETTEGEGPGEETNGLSVTPQHDGDENLEEATSAEAAGEGNPSDGEMAQVYEQVRQSIFTNRKHFFEDVLGKTLFDSSRVIGFHYEGGEEQQRQRQQREEEEDKEEEKEHQQEQQQQQQQRGDKEEEKHLRTSAAQRMSEINLKHDRERKGRRIVLLSQPGGGAAARAIPQASEGGGEPDDGEAEAKGVMSGEKDDAAPGGDEKDDATPADGKKDDATPADGKKDDPTPVDGKREDAPLYGGEEEDAPPYRGEGEEAAPSGGQVAPASDSEEDTAKLHNLLMEKKKKISEQYDEAFNRGMAPFLFAGAAGESGGEECPGDLLKGKDKSADEEPSDDEPSDDEPSDDEPADVEPSDEEQLQQVKKQSKYTYGTDKCSAYDDMSLYVVLWDILTGVISKYTVHYFEKGEFVIPKCPTEVERDRKNEFLRNVSEHMPRTIHPIAPIIFNVCQTFSFGKPLLPFKKIVYESIIYIIAAALGRHKVELIPSGEMGNIRRAEEFLTVENGMDGEELDELATLFYQHVYY</sequence>
<dbReference type="PANTHER" id="PTHR14732">
    <property type="entry name" value="RNA POLYMERASE II SUBUNIT B1 CTD PHOSPHATASE RPAP2-RELATED"/>
    <property type="match status" value="1"/>
</dbReference>
<dbReference type="GO" id="GO:0005634">
    <property type="term" value="C:nucleus"/>
    <property type="evidence" value="ECO:0007669"/>
    <property type="project" value="UniProtKB-SubCell"/>
</dbReference>
<dbReference type="Pfam" id="PF04181">
    <property type="entry name" value="RPAP2_Rtr1"/>
    <property type="match status" value="1"/>
</dbReference>
<comment type="function">
    <text evidence="12">Putative RNA polymerase II subunit B1 C-terminal domain (CTD) phosphatase involved in RNA polymerase II transcription regulation.</text>
</comment>
<dbReference type="GO" id="GO:0008420">
    <property type="term" value="F:RNA polymerase II CTD heptapeptide repeat phosphatase activity"/>
    <property type="evidence" value="ECO:0007669"/>
    <property type="project" value="UniProtKB-UniRule"/>
</dbReference>
<organism evidence="15 16">
    <name type="scientific">Plasmodium vivax (strain Brazil I)</name>
    <dbReference type="NCBI Taxonomy" id="1033975"/>
    <lineage>
        <taxon>Eukaryota</taxon>
        <taxon>Sar</taxon>
        <taxon>Alveolata</taxon>
        <taxon>Apicomplexa</taxon>
        <taxon>Aconoidasida</taxon>
        <taxon>Haemosporida</taxon>
        <taxon>Plasmodiidae</taxon>
        <taxon>Plasmodium</taxon>
        <taxon>Plasmodium (Plasmodium)</taxon>
    </lineage>
</organism>
<evidence type="ECO:0000313" key="15">
    <source>
        <dbReference type="EMBL" id="KMZ88383.1"/>
    </source>
</evidence>
<comment type="catalytic activity">
    <reaction evidence="9 12">
        <text>O-phospho-L-seryl-[protein] + H2O = L-seryl-[protein] + phosphate</text>
        <dbReference type="Rhea" id="RHEA:20629"/>
        <dbReference type="Rhea" id="RHEA-COMP:9863"/>
        <dbReference type="Rhea" id="RHEA-COMP:11604"/>
        <dbReference type="ChEBI" id="CHEBI:15377"/>
        <dbReference type="ChEBI" id="CHEBI:29999"/>
        <dbReference type="ChEBI" id="CHEBI:43474"/>
        <dbReference type="ChEBI" id="CHEBI:83421"/>
        <dbReference type="EC" id="3.1.3.16"/>
    </reaction>
</comment>
<dbReference type="InterPro" id="IPR038534">
    <property type="entry name" value="Rtr1/RPAP2_sf"/>
</dbReference>
<keyword evidence="4 12" id="KW-0863">Zinc-finger</keyword>
<evidence type="ECO:0000256" key="6">
    <source>
        <dbReference type="ARBA" id="ARBA00022833"/>
    </source>
</evidence>
<dbReference type="GO" id="GO:0043175">
    <property type="term" value="F:RNA polymerase core enzyme binding"/>
    <property type="evidence" value="ECO:0007669"/>
    <property type="project" value="UniProtKB-UniRule"/>
</dbReference>
<dbReference type="EC" id="3.1.3.16" evidence="12"/>
<feature type="compositionally biased region" description="Acidic residues" evidence="13">
    <location>
        <begin position="340"/>
        <end position="401"/>
    </location>
</feature>
<feature type="compositionally biased region" description="Basic and acidic residues" evidence="13">
    <location>
        <begin position="436"/>
        <end position="455"/>
    </location>
</feature>
<evidence type="ECO:0000256" key="13">
    <source>
        <dbReference type="SAM" id="MobiDB-lite"/>
    </source>
</evidence>
<keyword evidence="3 12" id="KW-0479">Metal-binding</keyword>
<evidence type="ECO:0000256" key="10">
    <source>
        <dbReference type="ARBA" id="ARBA00048336"/>
    </source>
</evidence>
<keyword evidence="6 12" id="KW-0862">Zinc</keyword>
<feature type="region of interest" description="Disordered" evidence="13">
    <location>
        <begin position="269"/>
        <end position="293"/>
    </location>
</feature>
<dbReference type="Proteomes" id="UP000053327">
    <property type="component" value="Unassembled WGS sequence"/>
</dbReference>
<dbReference type="InterPro" id="IPR039693">
    <property type="entry name" value="Rtr1/RPAP2"/>
</dbReference>
<dbReference type="PANTHER" id="PTHR14732:SF0">
    <property type="entry name" value="RNA POLYMERASE II SUBUNIT B1 CTD PHOSPHATASE RPAP2-RELATED"/>
    <property type="match status" value="1"/>
</dbReference>
<proteinExistence type="inferred from homology"/>
<keyword evidence="5 12" id="KW-0378">Hydrolase</keyword>
<gene>
    <name evidence="15" type="ORF">PVBG_04582</name>
</gene>
<feature type="compositionally biased region" description="Basic and acidic residues" evidence="13">
    <location>
        <begin position="727"/>
        <end position="753"/>
    </location>
</feature>
<comment type="subcellular location">
    <subcellularLocation>
        <location evidence="1 12">Nucleus</location>
    </subcellularLocation>
</comment>
<accession>A0A0J9VMR5</accession>
<evidence type="ECO:0000256" key="7">
    <source>
        <dbReference type="ARBA" id="ARBA00022912"/>
    </source>
</evidence>
<evidence type="ECO:0000256" key="4">
    <source>
        <dbReference type="ARBA" id="ARBA00022771"/>
    </source>
</evidence>
<evidence type="ECO:0000256" key="2">
    <source>
        <dbReference type="ARBA" id="ARBA00005676"/>
    </source>
</evidence>
<dbReference type="Gene3D" id="1.25.40.820">
    <property type="match status" value="1"/>
</dbReference>
<feature type="compositionally biased region" description="Basic and acidic residues" evidence="13">
    <location>
        <begin position="637"/>
        <end position="646"/>
    </location>
</feature>
<evidence type="ECO:0000256" key="12">
    <source>
        <dbReference type="RuleBase" id="RU367080"/>
    </source>
</evidence>
<feature type="region of interest" description="Disordered" evidence="13">
    <location>
        <begin position="826"/>
        <end position="881"/>
    </location>
</feature>
<reference evidence="15 16" key="1">
    <citation type="submission" date="2011-08" db="EMBL/GenBank/DDBJ databases">
        <title>The Genome Sequence of Plasmodium vivax Brazil I.</title>
        <authorList>
            <consortium name="The Broad Institute Genome Sequencing Platform"/>
            <consortium name="The Broad Institute Genome Sequencing Center for Infectious Disease"/>
            <person name="Neafsey D."/>
            <person name="Carlton J."/>
            <person name="Barnwell J."/>
            <person name="Collins W."/>
            <person name="Escalante A."/>
            <person name="Mullikin J."/>
            <person name="Saul A."/>
            <person name="Guigo R."/>
            <person name="Camara F."/>
            <person name="Young S.K."/>
            <person name="Zeng Q."/>
            <person name="Gargeya S."/>
            <person name="Fitzgerald M."/>
            <person name="Haas B."/>
            <person name="Abouelleil A."/>
            <person name="Alvarado L."/>
            <person name="Arachchi H.M."/>
            <person name="Berlin A."/>
            <person name="Brown A."/>
            <person name="Chapman S.B."/>
            <person name="Chen Z."/>
            <person name="Dunbar C."/>
            <person name="Freedman E."/>
            <person name="Gearin G."/>
            <person name="Gellesch M."/>
            <person name="Goldberg J."/>
            <person name="Griggs A."/>
            <person name="Gujja S."/>
            <person name="Heiman D."/>
            <person name="Howarth C."/>
            <person name="Larson L."/>
            <person name="Lui A."/>
            <person name="MacDonald P.J.P."/>
            <person name="Montmayeur A."/>
            <person name="Murphy C."/>
            <person name="Neiman D."/>
            <person name="Pearson M."/>
            <person name="Priest M."/>
            <person name="Roberts A."/>
            <person name="Saif S."/>
            <person name="Shea T."/>
            <person name="Shenoy N."/>
            <person name="Sisk P."/>
            <person name="Stolte C."/>
            <person name="Sykes S."/>
            <person name="Wortman J."/>
            <person name="Nusbaum C."/>
            <person name="Birren B."/>
        </authorList>
    </citation>
    <scope>NUCLEOTIDE SEQUENCE [LARGE SCALE GENOMIC DNA]</scope>
    <source>
        <strain evidence="15 16">Brazil I</strain>
    </source>
</reference>
<feature type="compositionally biased region" description="Acidic residues" evidence="13">
    <location>
        <begin position="847"/>
        <end position="874"/>
    </location>
</feature>
<keyword evidence="8 12" id="KW-0539">Nucleus</keyword>
<comment type="similarity">
    <text evidence="2 11 12">Belongs to the RPAP2 family.</text>
</comment>
<feature type="region of interest" description="Disordered" evidence="13">
    <location>
        <begin position="601"/>
        <end position="795"/>
    </location>
</feature>
<dbReference type="GO" id="GO:0008270">
    <property type="term" value="F:zinc ion binding"/>
    <property type="evidence" value="ECO:0007669"/>
    <property type="project" value="UniProtKB-KW"/>
</dbReference>
<evidence type="ECO:0000256" key="5">
    <source>
        <dbReference type="ARBA" id="ARBA00022801"/>
    </source>
</evidence>
<feature type="compositionally biased region" description="Basic and acidic residues" evidence="13">
    <location>
        <begin position="602"/>
        <end position="614"/>
    </location>
</feature>
<feature type="compositionally biased region" description="Basic and acidic residues" evidence="13">
    <location>
        <begin position="273"/>
        <end position="293"/>
    </location>
</feature>
<dbReference type="OrthoDB" id="361971at2759"/>
<dbReference type="EMBL" id="KQ234767">
    <property type="protein sequence ID" value="KMZ88383.1"/>
    <property type="molecule type" value="Genomic_DNA"/>
</dbReference>
<name>A0A0J9VMR5_PLAV1</name>
<evidence type="ECO:0000313" key="16">
    <source>
        <dbReference type="Proteomes" id="UP000053327"/>
    </source>
</evidence>
<evidence type="ECO:0000256" key="9">
    <source>
        <dbReference type="ARBA" id="ARBA00047761"/>
    </source>
</evidence>
<dbReference type="InterPro" id="IPR007308">
    <property type="entry name" value="Rtr1/RPAP2_dom"/>
</dbReference>
<feature type="compositionally biased region" description="Polar residues" evidence="13">
    <location>
        <begin position="485"/>
        <end position="495"/>
    </location>
</feature>
<evidence type="ECO:0000256" key="11">
    <source>
        <dbReference type="PROSITE-ProRule" id="PRU00812"/>
    </source>
</evidence>
<dbReference type="GO" id="GO:0005737">
    <property type="term" value="C:cytoplasm"/>
    <property type="evidence" value="ECO:0007669"/>
    <property type="project" value="TreeGrafter"/>
</dbReference>
<evidence type="ECO:0000256" key="1">
    <source>
        <dbReference type="ARBA" id="ARBA00004123"/>
    </source>
</evidence>
<protein>
    <recommendedName>
        <fullName evidence="12">RNA polymerase II subunit B1 CTD phosphatase RPAP2 homolog</fullName>
        <ecNumber evidence="12">3.1.3.16</ecNumber>
    </recommendedName>
</protein>
<evidence type="ECO:0000256" key="3">
    <source>
        <dbReference type="ARBA" id="ARBA00022723"/>
    </source>
</evidence>
<feature type="domain" description="RTR1-type" evidence="14">
    <location>
        <begin position="122"/>
        <end position="206"/>
    </location>
</feature>
<evidence type="ECO:0000256" key="8">
    <source>
        <dbReference type="ARBA" id="ARBA00023242"/>
    </source>
</evidence>
<evidence type="ECO:0000259" key="14">
    <source>
        <dbReference type="PROSITE" id="PS51479"/>
    </source>
</evidence>
<keyword evidence="7 12" id="KW-0904">Protein phosphatase</keyword>
<comment type="catalytic activity">
    <reaction evidence="10 12">
        <text>O-phospho-L-threonyl-[protein] + H2O = L-threonyl-[protein] + phosphate</text>
        <dbReference type="Rhea" id="RHEA:47004"/>
        <dbReference type="Rhea" id="RHEA-COMP:11060"/>
        <dbReference type="Rhea" id="RHEA-COMP:11605"/>
        <dbReference type="ChEBI" id="CHEBI:15377"/>
        <dbReference type="ChEBI" id="CHEBI:30013"/>
        <dbReference type="ChEBI" id="CHEBI:43474"/>
        <dbReference type="ChEBI" id="CHEBI:61977"/>
        <dbReference type="EC" id="3.1.3.16"/>
    </reaction>
</comment>
<feature type="compositionally biased region" description="Low complexity" evidence="13">
    <location>
        <begin position="546"/>
        <end position="556"/>
    </location>
</feature>